<dbReference type="GO" id="GO:0004526">
    <property type="term" value="F:ribonuclease P activity"/>
    <property type="evidence" value="ECO:0007669"/>
    <property type="project" value="UniProtKB-UniRule"/>
</dbReference>
<evidence type="ECO:0000256" key="2">
    <source>
        <dbReference type="ARBA" id="ARBA00022694"/>
    </source>
</evidence>
<keyword evidence="3 7" id="KW-0540">Nuclease</keyword>
<evidence type="ECO:0000256" key="5">
    <source>
        <dbReference type="ARBA" id="ARBA00022801"/>
    </source>
</evidence>
<comment type="similarity">
    <text evidence="7">Belongs to the RnpA family.</text>
</comment>
<accession>A0A511Z260</accession>
<dbReference type="EC" id="3.1.26.5" evidence="7 8"/>
<dbReference type="SUPFAM" id="SSF54211">
    <property type="entry name" value="Ribosomal protein S5 domain 2-like"/>
    <property type="match status" value="1"/>
</dbReference>
<dbReference type="HAMAP" id="MF_00227">
    <property type="entry name" value="RNase_P"/>
    <property type="match status" value="1"/>
</dbReference>
<dbReference type="OrthoDB" id="196964at2"/>
<dbReference type="Pfam" id="PF00825">
    <property type="entry name" value="Ribonuclease_P"/>
    <property type="match status" value="1"/>
</dbReference>
<evidence type="ECO:0000313" key="10">
    <source>
        <dbReference type="Proteomes" id="UP000321484"/>
    </source>
</evidence>
<comment type="caution">
    <text evidence="9">The sequence shown here is derived from an EMBL/GenBank/DDBJ whole genome shotgun (WGS) entry which is preliminary data.</text>
</comment>
<gene>
    <name evidence="7 9" type="primary">rnpA</name>
    <name evidence="9" type="ORF">AFE02nite_32570</name>
</gene>
<organism evidence="9 10">
    <name type="scientific">Actinotalea fermentans</name>
    <dbReference type="NCBI Taxonomy" id="43671"/>
    <lineage>
        <taxon>Bacteria</taxon>
        <taxon>Bacillati</taxon>
        <taxon>Actinomycetota</taxon>
        <taxon>Actinomycetes</taxon>
        <taxon>Micrococcales</taxon>
        <taxon>Cellulomonadaceae</taxon>
        <taxon>Actinotalea</taxon>
    </lineage>
</organism>
<keyword evidence="6 7" id="KW-0694">RNA-binding</keyword>
<evidence type="ECO:0000256" key="8">
    <source>
        <dbReference type="NCBIfam" id="TIGR00188"/>
    </source>
</evidence>
<dbReference type="Proteomes" id="UP000321484">
    <property type="component" value="Unassembled WGS sequence"/>
</dbReference>
<dbReference type="NCBIfam" id="TIGR00188">
    <property type="entry name" value="rnpA"/>
    <property type="match status" value="1"/>
</dbReference>
<name>A0A511Z260_9CELL</name>
<dbReference type="Gene3D" id="3.30.230.10">
    <property type="match status" value="1"/>
</dbReference>
<dbReference type="PANTHER" id="PTHR33992:SF1">
    <property type="entry name" value="RIBONUCLEASE P PROTEIN COMPONENT"/>
    <property type="match status" value="1"/>
</dbReference>
<dbReference type="AlphaFoldDB" id="A0A511Z260"/>
<dbReference type="InterPro" id="IPR020539">
    <property type="entry name" value="RNase_P_CS"/>
</dbReference>
<evidence type="ECO:0000256" key="7">
    <source>
        <dbReference type="HAMAP-Rule" id="MF_00227"/>
    </source>
</evidence>
<evidence type="ECO:0000256" key="6">
    <source>
        <dbReference type="ARBA" id="ARBA00022884"/>
    </source>
</evidence>
<keyword evidence="2 7" id="KW-0819">tRNA processing</keyword>
<dbReference type="InterPro" id="IPR020568">
    <property type="entry name" value="Ribosomal_Su5_D2-typ_SF"/>
</dbReference>
<dbReference type="InterPro" id="IPR000100">
    <property type="entry name" value="RNase_P"/>
</dbReference>
<evidence type="ECO:0000256" key="1">
    <source>
        <dbReference type="ARBA" id="ARBA00002663"/>
    </source>
</evidence>
<reference evidence="9 10" key="1">
    <citation type="submission" date="2019-07" db="EMBL/GenBank/DDBJ databases">
        <title>Whole genome shotgun sequence of Actinotalea fermentans NBRC 105374.</title>
        <authorList>
            <person name="Hosoyama A."/>
            <person name="Uohara A."/>
            <person name="Ohji S."/>
            <person name="Ichikawa N."/>
        </authorList>
    </citation>
    <scope>NUCLEOTIDE SEQUENCE [LARGE SCALE GENOMIC DNA]</scope>
    <source>
        <strain evidence="9 10">NBRC 105374</strain>
    </source>
</reference>
<proteinExistence type="inferred from homology"/>
<dbReference type="GO" id="GO:0030677">
    <property type="term" value="C:ribonuclease P complex"/>
    <property type="evidence" value="ECO:0007669"/>
    <property type="project" value="TreeGrafter"/>
</dbReference>
<evidence type="ECO:0000313" key="9">
    <source>
        <dbReference type="EMBL" id="GEN81523.1"/>
    </source>
</evidence>
<keyword evidence="10" id="KW-1185">Reference proteome</keyword>
<dbReference type="RefSeq" id="WP_034245483.1">
    <property type="nucleotide sequence ID" value="NZ_BJYK01000013.1"/>
</dbReference>
<protein>
    <recommendedName>
        <fullName evidence="7 8">Ribonuclease P protein component</fullName>
        <shortName evidence="7">RNase P protein</shortName>
        <shortName evidence="7">RNaseP protein</shortName>
        <ecNumber evidence="7 8">3.1.26.5</ecNumber>
    </recommendedName>
    <alternativeName>
        <fullName evidence="7">Protein C5</fullName>
    </alternativeName>
</protein>
<sequence>MLPAELRMRRSADFEATVRRGARAGRGTLVVHCRAVSDADAATRVGLVVSRAVGGAVVRNQVRRRLRGVVVEQRATLPAGADVVVRALPPSSGAAYGTLTDDFRSALRAAVRRAGMESVQPGGDRGDAR</sequence>
<comment type="subunit">
    <text evidence="7">Consists of a catalytic RNA component (M1 or rnpB) and a protein subunit.</text>
</comment>
<dbReference type="EMBL" id="BJYK01000013">
    <property type="protein sequence ID" value="GEN81523.1"/>
    <property type="molecule type" value="Genomic_DNA"/>
</dbReference>
<dbReference type="GO" id="GO:0042781">
    <property type="term" value="F:3'-tRNA processing endoribonuclease activity"/>
    <property type="evidence" value="ECO:0007669"/>
    <property type="project" value="TreeGrafter"/>
</dbReference>
<dbReference type="PANTHER" id="PTHR33992">
    <property type="entry name" value="RIBONUCLEASE P PROTEIN COMPONENT"/>
    <property type="match status" value="1"/>
</dbReference>
<dbReference type="GO" id="GO:0001682">
    <property type="term" value="P:tRNA 5'-leader removal"/>
    <property type="evidence" value="ECO:0007669"/>
    <property type="project" value="UniProtKB-UniRule"/>
</dbReference>
<keyword evidence="5 7" id="KW-0378">Hydrolase</keyword>
<dbReference type="InterPro" id="IPR014721">
    <property type="entry name" value="Ribsml_uS5_D2-typ_fold_subgr"/>
</dbReference>
<evidence type="ECO:0000256" key="3">
    <source>
        <dbReference type="ARBA" id="ARBA00022722"/>
    </source>
</evidence>
<dbReference type="PROSITE" id="PS00648">
    <property type="entry name" value="RIBONUCLEASE_P"/>
    <property type="match status" value="1"/>
</dbReference>
<comment type="function">
    <text evidence="1 7">RNaseP catalyzes the removal of the 5'-leader sequence from pre-tRNA to produce the mature 5'-terminus. It can also cleave other RNA substrates such as 4.5S RNA. The protein component plays an auxiliary but essential role in vivo by binding to the 5'-leader sequence and broadening the substrate specificity of the ribozyme.</text>
</comment>
<comment type="catalytic activity">
    <reaction evidence="7">
        <text>Endonucleolytic cleavage of RNA, removing 5'-extranucleotides from tRNA precursor.</text>
        <dbReference type="EC" id="3.1.26.5"/>
    </reaction>
</comment>
<keyword evidence="4 7" id="KW-0255">Endonuclease</keyword>
<evidence type="ECO:0000256" key="4">
    <source>
        <dbReference type="ARBA" id="ARBA00022759"/>
    </source>
</evidence>
<dbReference type="GO" id="GO:0000049">
    <property type="term" value="F:tRNA binding"/>
    <property type="evidence" value="ECO:0007669"/>
    <property type="project" value="UniProtKB-UniRule"/>
</dbReference>